<name>B4LDP9_DROVI</name>
<dbReference type="eggNOG" id="ENOG502SGVT">
    <property type="taxonomic scope" value="Eukaryota"/>
</dbReference>
<sequence length="111" mass="12302">MKLLGLGMQLLKRGQSSCTSGCQECDALPPCPPKPLWTGGRVLLFSMLTFGAGVYTGLYVSQNYEVPRVDDPPKLVEKMNKKIRELIDGKKTPVEQIVHDIKKEAKKALDD</sequence>
<organism evidence="1 2">
    <name type="scientific">Drosophila virilis</name>
    <name type="common">Fruit fly</name>
    <dbReference type="NCBI Taxonomy" id="7244"/>
    <lineage>
        <taxon>Eukaryota</taxon>
        <taxon>Metazoa</taxon>
        <taxon>Ecdysozoa</taxon>
        <taxon>Arthropoda</taxon>
        <taxon>Hexapoda</taxon>
        <taxon>Insecta</taxon>
        <taxon>Pterygota</taxon>
        <taxon>Neoptera</taxon>
        <taxon>Endopterygota</taxon>
        <taxon>Diptera</taxon>
        <taxon>Brachycera</taxon>
        <taxon>Muscomorpha</taxon>
        <taxon>Ephydroidea</taxon>
        <taxon>Drosophilidae</taxon>
        <taxon>Drosophila</taxon>
    </lineage>
</organism>
<protein>
    <submittedName>
        <fullName evidence="1">Uncharacterized protein, isoform A</fullName>
    </submittedName>
</protein>
<dbReference type="FunCoup" id="B4LDP9">
    <property type="interactions" value="10"/>
</dbReference>
<accession>B4LDP9</accession>
<reference evidence="1 2" key="1">
    <citation type="journal article" date="2007" name="Nature">
        <title>Evolution of genes and genomes on the Drosophila phylogeny.</title>
        <authorList>
            <consortium name="Drosophila 12 Genomes Consortium"/>
            <person name="Clark A.G."/>
            <person name="Eisen M.B."/>
            <person name="Smith D.R."/>
            <person name="Bergman C.M."/>
            <person name="Oliver B."/>
            <person name="Markow T.A."/>
            <person name="Kaufman T.C."/>
            <person name="Kellis M."/>
            <person name="Gelbart W."/>
            <person name="Iyer V.N."/>
            <person name="Pollard D.A."/>
            <person name="Sackton T.B."/>
            <person name="Larracuente A.M."/>
            <person name="Singh N.D."/>
            <person name="Abad J.P."/>
            <person name="Abt D.N."/>
            <person name="Adryan B."/>
            <person name="Aguade M."/>
            <person name="Akashi H."/>
            <person name="Anderson W.W."/>
            <person name="Aquadro C.F."/>
            <person name="Ardell D.H."/>
            <person name="Arguello R."/>
            <person name="Artieri C.G."/>
            <person name="Barbash D.A."/>
            <person name="Barker D."/>
            <person name="Barsanti P."/>
            <person name="Batterham P."/>
            <person name="Batzoglou S."/>
            <person name="Begun D."/>
            <person name="Bhutkar A."/>
            <person name="Blanco E."/>
            <person name="Bosak S.A."/>
            <person name="Bradley R.K."/>
            <person name="Brand A.D."/>
            <person name="Brent M.R."/>
            <person name="Brooks A.N."/>
            <person name="Brown R.H."/>
            <person name="Butlin R.K."/>
            <person name="Caggese C."/>
            <person name="Calvi B.R."/>
            <person name="Bernardo de Carvalho A."/>
            <person name="Caspi A."/>
            <person name="Castrezana S."/>
            <person name="Celniker S.E."/>
            <person name="Chang J.L."/>
            <person name="Chapple C."/>
            <person name="Chatterji S."/>
            <person name="Chinwalla A."/>
            <person name="Civetta A."/>
            <person name="Clifton S.W."/>
            <person name="Comeron J.M."/>
            <person name="Costello J.C."/>
            <person name="Coyne J.A."/>
            <person name="Daub J."/>
            <person name="David R.G."/>
            <person name="Delcher A.L."/>
            <person name="Delehaunty K."/>
            <person name="Do C.B."/>
            <person name="Ebling H."/>
            <person name="Edwards K."/>
            <person name="Eickbush T."/>
            <person name="Evans J.D."/>
            <person name="Filipski A."/>
            <person name="Findeiss S."/>
            <person name="Freyhult E."/>
            <person name="Fulton L."/>
            <person name="Fulton R."/>
            <person name="Garcia A.C."/>
            <person name="Gardiner A."/>
            <person name="Garfield D.A."/>
            <person name="Garvin B.E."/>
            <person name="Gibson G."/>
            <person name="Gilbert D."/>
            <person name="Gnerre S."/>
            <person name="Godfrey J."/>
            <person name="Good R."/>
            <person name="Gotea V."/>
            <person name="Gravely B."/>
            <person name="Greenberg A.J."/>
            <person name="Griffiths-Jones S."/>
            <person name="Gross S."/>
            <person name="Guigo R."/>
            <person name="Gustafson E.A."/>
            <person name="Haerty W."/>
            <person name="Hahn M.W."/>
            <person name="Halligan D.L."/>
            <person name="Halpern A.L."/>
            <person name="Halter G.M."/>
            <person name="Han M.V."/>
            <person name="Heger A."/>
            <person name="Hillier L."/>
            <person name="Hinrichs A.S."/>
            <person name="Holmes I."/>
            <person name="Hoskins R.A."/>
            <person name="Hubisz M.J."/>
            <person name="Hultmark D."/>
            <person name="Huntley M.A."/>
            <person name="Jaffe D.B."/>
            <person name="Jagadeeshan S."/>
            <person name="Jeck W.R."/>
            <person name="Johnson J."/>
            <person name="Jones C.D."/>
            <person name="Jordan W.C."/>
            <person name="Karpen G.H."/>
            <person name="Kataoka E."/>
            <person name="Keightley P.D."/>
            <person name="Kheradpour P."/>
            <person name="Kirkness E.F."/>
            <person name="Koerich L.B."/>
            <person name="Kristiansen K."/>
            <person name="Kudrna D."/>
            <person name="Kulathinal R.J."/>
            <person name="Kumar S."/>
            <person name="Kwok R."/>
            <person name="Lander E."/>
            <person name="Langley C.H."/>
            <person name="Lapoint R."/>
            <person name="Lazzaro B.P."/>
            <person name="Lee S.J."/>
            <person name="Levesque L."/>
            <person name="Li R."/>
            <person name="Lin C.F."/>
            <person name="Lin M.F."/>
            <person name="Lindblad-Toh K."/>
            <person name="Llopart A."/>
            <person name="Long M."/>
            <person name="Low L."/>
            <person name="Lozovsky E."/>
            <person name="Lu J."/>
            <person name="Luo M."/>
            <person name="Machado C.A."/>
            <person name="Makalowski W."/>
            <person name="Marzo M."/>
            <person name="Matsuda M."/>
            <person name="Matzkin L."/>
            <person name="McAllister B."/>
            <person name="McBride C.S."/>
            <person name="McKernan B."/>
            <person name="McKernan K."/>
            <person name="Mendez-Lago M."/>
            <person name="Minx P."/>
            <person name="Mollenhauer M.U."/>
            <person name="Montooth K."/>
            <person name="Mount S.M."/>
            <person name="Mu X."/>
            <person name="Myers E."/>
            <person name="Negre B."/>
            <person name="Newfeld S."/>
            <person name="Nielsen R."/>
            <person name="Noor M.A."/>
            <person name="O'Grady P."/>
            <person name="Pachter L."/>
            <person name="Papaceit M."/>
            <person name="Parisi M.J."/>
            <person name="Parisi M."/>
            <person name="Parts L."/>
            <person name="Pedersen J.S."/>
            <person name="Pesole G."/>
            <person name="Phillippy A.M."/>
            <person name="Ponting C.P."/>
            <person name="Pop M."/>
            <person name="Porcelli D."/>
            <person name="Powell J.R."/>
            <person name="Prohaska S."/>
            <person name="Pruitt K."/>
            <person name="Puig M."/>
            <person name="Quesneville H."/>
            <person name="Ram K.R."/>
            <person name="Rand D."/>
            <person name="Rasmussen M.D."/>
            <person name="Reed L.K."/>
            <person name="Reenan R."/>
            <person name="Reily A."/>
            <person name="Remington K.A."/>
            <person name="Rieger T.T."/>
            <person name="Ritchie M.G."/>
            <person name="Robin C."/>
            <person name="Rogers Y.H."/>
            <person name="Rohde C."/>
            <person name="Rozas J."/>
            <person name="Rubenfield M.J."/>
            <person name="Ruiz A."/>
            <person name="Russo S."/>
            <person name="Salzberg S.L."/>
            <person name="Sanchez-Gracia A."/>
            <person name="Saranga D.J."/>
            <person name="Sato H."/>
            <person name="Schaeffer S.W."/>
            <person name="Schatz M.C."/>
            <person name="Schlenke T."/>
            <person name="Schwartz R."/>
            <person name="Segarra C."/>
            <person name="Singh R.S."/>
            <person name="Sirot L."/>
            <person name="Sirota M."/>
            <person name="Sisneros N.B."/>
            <person name="Smith C.D."/>
            <person name="Smith T.F."/>
            <person name="Spieth J."/>
            <person name="Stage D.E."/>
            <person name="Stark A."/>
            <person name="Stephan W."/>
            <person name="Strausberg R.L."/>
            <person name="Strempel S."/>
            <person name="Sturgill D."/>
            <person name="Sutton G."/>
            <person name="Sutton G.G."/>
            <person name="Tao W."/>
            <person name="Teichmann S."/>
            <person name="Tobari Y.N."/>
            <person name="Tomimura Y."/>
            <person name="Tsolas J.M."/>
            <person name="Valente V.L."/>
            <person name="Venter E."/>
            <person name="Venter J.C."/>
            <person name="Vicario S."/>
            <person name="Vieira F.G."/>
            <person name="Vilella A.J."/>
            <person name="Villasante A."/>
            <person name="Walenz B."/>
            <person name="Wang J."/>
            <person name="Wasserman M."/>
            <person name="Watts T."/>
            <person name="Wilson D."/>
            <person name="Wilson R.K."/>
            <person name="Wing R.A."/>
            <person name="Wolfner M.F."/>
            <person name="Wong A."/>
            <person name="Wong G.K."/>
            <person name="Wu C.I."/>
            <person name="Wu G."/>
            <person name="Yamamoto D."/>
            <person name="Yang H.P."/>
            <person name="Yang S.P."/>
            <person name="Yorke J.A."/>
            <person name="Yoshida K."/>
            <person name="Zdobnov E."/>
            <person name="Zhang P."/>
            <person name="Zhang Y."/>
            <person name="Zimin A.V."/>
            <person name="Baldwin J."/>
            <person name="Abdouelleil A."/>
            <person name="Abdulkadir J."/>
            <person name="Abebe A."/>
            <person name="Abera B."/>
            <person name="Abreu J."/>
            <person name="Acer S.C."/>
            <person name="Aftuck L."/>
            <person name="Alexander A."/>
            <person name="An P."/>
            <person name="Anderson E."/>
            <person name="Anderson S."/>
            <person name="Arachi H."/>
            <person name="Azer M."/>
            <person name="Bachantsang P."/>
            <person name="Barry A."/>
            <person name="Bayul T."/>
            <person name="Berlin A."/>
            <person name="Bessette D."/>
            <person name="Bloom T."/>
            <person name="Blye J."/>
            <person name="Boguslavskiy L."/>
            <person name="Bonnet C."/>
            <person name="Boukhgalter B."/>
            <person name="Bourzgui I."/>
            <person name="Brown A."/>
            <person name="Cahill P."/>
            <person name="Channer S."/>
            <person name="Cheshatsang Y."/>
            <person name="Chuda L."/>
            <person name="Citroen M."/>
            <person name="Collymore A."/>
            <person name="Cooke P."/>
            <person name="Costello M."/>
            <person name="D'Aco K."/>
            <person name="Daza R."/>
            <person name="De Haan G."/>
            <person name="DeGray S."/>
            <person name="DeMaso C."/>
            <person name="Dhargay N."/>
            <person name="Dooley K."/>
            <person name="Dooley E."/>
            <person name="Doricent M."/>
            <person name="Dorje P."/>
            <person name="Dorjee K."/>
            <person name="Dupes A."/>
            <person name="Elong R."/>
            <person name="Falk J."/>
            <person name="Farina A."/>
            <person name="Faro S."/>
            <person name="Ferguson D."/>
            <person name="Fisher S."/>
            <person name="Foley C.D."/>
            <person name="Franke A."/>
            <person name="Friedrich D."/>
            <person name="Gadbois L."/>
            <person name="Gearin G."/>
            <person name="Gearin C.R."/>
            <person name="Giannoukos G."/>
            <person name="Goode T."/>
            <person name="Graham J."/>
            <person name="Grandbois E."/>
            <person name="Grewal S."/>
            <person name="Gyaltsen K."/>
            <person name="Hafez N."/>
            <person name="Hagos B."/>
            <person name="Hall J."/>
            <person name="Henson C."/>
            <person name="Hollinger A."/>
            <person name="Honan T."/>
            <person name="Huard M.D."/>
            <person name="Hughes L."/>
            <person name="Hurhula B."/>
            <person name="Husby M.E."/>
            <person name="Kamat A."/>
            <person name="Kanga B."/>
            <person name="Kashin S."/>
            <person name="Khazanovich D."/>
            <person name="Kisner P."/>
            <person name="Lance K."/>
            <person name="Lara M."/>
            <person name="Lee W."/>
            <person name="Lennon N."/>
            <person name="Letendre F."/>
            <person name="LeVine R."/>
            <person name="Lipovsky A."/>
            <person name="Liu X."/>
            <person name="Liu J."/>
            <person name="Liu S."/>
            <person name="Lokyitsang T."/>
            <person name="Lokyitsang Y."/>
            <person name="Lubonja R."/>
            <person name="Lui A."/>
            <person name="MacDonald P."/>
            <person name="Magnisalis V."/>
            <person name="Maru K."/>
            <person name="Matthews C."/>
            <person name="McCusker W."/>
            <person name="McDonough S."/>
            <person name="Mehta T."/>
            <person name="Meldrim J."/>
            <person name="Meneus L."/>
            <person name="Mihai O."/>
            <person name="Mihalev A."/>
            <person name="Mihova T."/>
            <person name="Mittelman R."/>
            <person name="Mlenga V."/>
            <person name="Montmayeur A."/>
            <person name="Mulrain L."/>
            <person name="Navidi A."/>
            <person name="Naylor J."/>
            <person name="Negash T."/>
            <person name="Nguyen T."/>
            <person name="Nguyen N."/>
            <person name="Nicol R."/>
            <person name="Norbu C."/>
            <person name="Norbu N."/>
            <person name="Novod N."/>
            <person name="O'Neill B."/>
            <person name="Osman S."/>
            <person name="Markiewicz E."/>
            <person name="Oyono O.L."/>
            <person name="Patti C."/>
            <person name="Phunkhang P."/>
            <person name="Pierre F."/>
            <person name="Priest M."/>
            <person name="Raghuraman S."/>
            <person name="Rege F."/>
            <person name="Reyes R."/>
            <person name="Rise C."/>
            <person name="Rogov P."/>
            <person name="Ross K."/>
            <person name="Ryan E."/>
            <person name="Settipalli S."/>
            <person name="Shea T."/>
            <person name="Sherpa N."/>
            <person name="Shi L."/>
            <person name="Shih D."/>
            <person name="Sparrow T."/>
            <person name="Spaulding J."/>
            <person name="Stalker J."/>
            <person name="Stange-Thomann N."/>
            <person name="Stavropoulos S."/>
            <person name="Stone C."/>
            <person name="Strader C."/>
            <person name="Tesfaye S."/>
            <person name="Thomson T."/>
            <person name="Thoulutsang Y."/>
            <person name="Thoulutsang D."/>
            <person name="Topham K."/>
            <person name="Topping I."/>
            <person name="Tsamla T."/>
            <person name="Vassiliev H."/>
            <person name="Vo A."/>
            <person name="Wangchuk T."/>
            <person name="Wangdi T."/>
            <person name="Weiand M."/>
            <person name="Wilkinson J."/>
            <person name="Wilson A."/>
            <person name="Yadav S."/>
            <person name="Young G."/>
            <person name="Yu Q."/>
            <person name="Zembek L."/>
            <person name="Zhong D."/>
            <person name="Zimmer A."/>
            <person name="Zwirko Z."/>
            <person name="Jaffe D.B."/>
            <person name="Alvarez P."/>
            <person name="Brockman W."/>
            <person name="Butler J."/>
            <person name="Chin C."/>
            <person name="Gnerre S."/>
            <person name="Grabherr M."/>
            <person name="Kleber M."/>
            <person name="Mauceli E."/>
            <person name="MacCallum I."/>
        </authorList>
    </citation>
    <scope>NUCLEOTIDE SEQUENCE [LARGE SCALE GENOMIC DNA]</scope>
    <source>
        <strain evidence="2">Tucson 15010-1051.87</strain>
    </source>
</reference>
<evidence type="ECO:0000313" key="2">
    <source>
        <dbReference type="Proteomes" id="UP000008792"/>
    </source>
</evidence>
<dbReference type="HOGENOM" id="CLU_2322825_0_0_1"/>
<keyword evidence="2" id="KW-1185">Reference proteome</keyword>
<gene>
    <name evidence="1" type="primary">Dvir\GJ11795</name>
    <name evidence="1" type="ORF">Dvir_GJ11795</name>
</gene>
<dbReference type="OrthoDB" id="6347891at2759"/>
<evidence type="ECO:0000313" key="1">
    <source>
        <dbReference type="EMBL" id="EDW70010.2"/>
    </source>
</evidence>
<dbReference type="AlphaFoldDB" id="B4LDP9"/>
<dbReference type="InterPro" id="IPR027854">
    <property type="entry name" value="STMP1"/>
</dbReference>
<dbReference type="InParanoid" id="B4LDP9"/>
<dbReference type="EMBL" id="CH940647">
    <property type="protein sequence ID" value="EDW70010.2"/>
    <property type="molecule type" value="Genomic_DNA"/>
</dbReference>
<dbReference type="Proteomes" id="UP000008792">
    <property type="component" value="Unassembled WGS sequence"/>
</dbReference>
<proteinExistence type="predicted"/>
<dbReference type="Pfam" id="PF15054">
    <property type="entry name" value="DUF4535"/>
    <property type="match status" value="1"/>
</dbReference>
<dbReference type="KEGG" id="dvi:6622673"/>